<dbReference type="Proteomes" id="UP000005426">
    <property type="component" value="Unassembled WGS sequence"/>
</dbReference>
<dbReference type="EMBL" id="ABDG02000018">
    <property type="protein sequence ID" value="EHK48500.1"/>
    <property type="molecule type" value="Genomic_DNA"/>
</dbReference>
<dbReference type="HOGENOM" id="CLU_2176998_0_0_1"/>
<dbReference type="GeneID" id="25782607"/>
<protein>
    <recommendedName>
        <fullName evidence="3">Ankyrin repeat protein</fullName>
    </recommendedName>
</protein>
<reference evidence="1 2" key="1">
    <citation type="journal article" date="2011" name="Genome Biol.">
        <title>Comparative genome sequence analysis underscores mycoparasitism as the ancestral life style of Trichoderma.</title>
        <authorList>
            <person name="Kubicek C.P."/>
            <person name="Herrera-Estrella A."/>
            <person name="Seidl-Seiboth V."/>
            <person name="Martinez D.A."/>
            <person name="Druzhinina I.S."/>
            <person name="Thon M."/>
            <person name="Zeilinger S."/>
            <person name="Casas-Flores S."/>
            <person name="Horwitz B.A."/>
            <person name="Mukherjee P.K."/>
            <person name="Mukherjee M."/>
            <person name="Kredics L."/>
            <person name="Alcaraz L.D."/>
            <person name="Aerts A."/>
            <person name="Antal Z."/>
            <person name="Atanasova L."/>
            <person name="Cervantes-Badillo M.G."/>
            <person name="Challacombe J."/>
            <person name="Chertkov O."/>
            <person name="McCluskey K."/>
            <person name="Coulpier F."/>
            <person name="Deshpande N."/>
            <person name="von Doehren H."/>
            <person name="Ebbole D.J."/>
            <person name="Esquivel-Naranjo E.U."/>
            <person name="Fekete E."/>
            <person name="Flipphi M."/>
            <person name="Glaser F."/>
            <person name="Gomez-Rodriguez E.Y."/>
            <person name="Gruber S."/>
            <person name="Han C."/>
            <person name="Henrissat B."/>
            <person name="Hermosa R."/>
            <person name="Hernandez-Onate M."/>
            <person name="Karaffa L."/>
            <person name="Kosti I."/>
            <person name="Le Crom S."/>
            <person name="Lindquist E."/>
            <person name="Lucas S."/>
            <person name="Luebeck M."/>
            <person name="Luebeck P.S."/>
            <person name="Margeot A."/>
            <person name="Metz B."/>
            <person name="Misra M."/>
            <person name="Nevalainen H."/>
            <person name="Omann M."/>
            <person name="Packer N."/>
            <person name="Perrone G."/>
            <person name="Uresti-Rivera E.E."/>
            <person name="Salamov A."/>
            <person name="Schmoll M."/>
            <person name="Seiboth B."/>
            <person name="Shapiro H."/>
            <person name="Sukno S."/>
            <person name="Tamayo-Ramos J.A."/>
            <person name="Tisch D."/>
            <person name="Wiest A."/>
            <person name="Wilkinson H.H."/>
            <person name="Zhang M."/>
            <person name="Coutinho P.M."/>
            <person name="Kenerley C.M."/>
            <person name="Monte E."/>
            <person name="Baker S.E."/>
            <person name="Grigoriev I.V."/>
        </authorList>
    </citation>
    <scope>NUCLEOTIDE SEQUENCE [LARGE SCALE GENOMIC DNA]</scope>
    <source>
        <strain evidence="2">ATCC 20476 / IMI 206040</strain>
    </source>
</reference>
<dbReference type="KEGG" id="tatv:25782607"/>
<gene>
    <name evidence="1" type="ORF">TRIATDRAFT_305319</name>
</gene>
<comment type="caution">
    <text evidence="1">The sequence shown here is derived from an EMBL/GenBank/DDBJ whole genome shotgun (WGS) entry which is preliminary data.</text>
</comment>
<dbReference type="OrthoDB" id="4772757at2759"/>
<dbReference type="STRING" id="452589.G9NKS8"/>
<evidence type="ECO:0000313" key="2">
    <source>
        <dbReference type="Proteomes" id="UP000005426"/>
    </source>
</evidence>
<dbReference type="InterPro" id="IPR036770">
    <property type="entry name" value="Ankyrin_rpt-contain_sf"/>
</dbReference>
<sequence>MDPDVINEQQGFALHMACARKHEGRHANLASFRLDCAHINGSSKKSKELLQKFPDMNVNAQAGVFGTALRAAAYCDQILSVRLWLDRGAKVNTQMNFGSALNRAIVSGHETIVKNLFDAGAARLSFAIAT</sequence>
<proteinExistence type="predicted"/>
<dbReference type="RefSeq" id="XP_013946666.1">
    <property type="nucleotide sequence ID" value="XM_014091191.1"/>
</dbReference>
<dbReference type="SUPFAM" id="SSF48403">
    <property type="entry name" value="Ankyrin repeat"/>
    <property type="match status" value="1"/>
</dbReference>
<accession>G9NKS8</accession>
<name>G9NKS8_HYPAI</name>
<dbReference type="Gene3D" id="1.25.40.20">
    <property type="entry name" value="Ankyrin repeat-containing domain"/>
    <property type="match status" value="1"/>
</dbReference>
<dbReference type="AlphaFoldDB" id="G9NKS8"/>
<evidence type="ECO:0008006" key="3">
    <source>
        <dbReference type="Google" id="ProtNLM"/>
    </source>
</evidence>
<keyword evidence="2" id="KW-1185">Reference proteome</keyword>
<organism evidence="1 2">
    <name type="scientific">Hypocrea atroviridis (strain ATCC 20476 / IMI 206040)</name>
    <name type="common">Trichoderma atroviride</name>
    <dbReference type="NCBI Taxonomy" id="452589"/>
    <lineage>
        <taxon>Eukaryota</taxon>
        <taxon>Fungi</taxon>
        <taxon>Dikarya</taxon>
        <taxon>Ascomycota</taxon>
        <taxon>Pezizomycotina</taxon>
        <taxon>Sordariomycetes</taxon>
        <taxon>Hypocreomycetidae</taxon>
        <taxon>Hypocreales</taxon>
        <taxon>Hypocreaceae</taxon>
        <taxon>Trichoderma</taxon>
    </lineage>
</organism>
<evidence type="ECO:0000313" key="1">
    <source>
        <dbReference type="EMBL" id="EHK48500.1"/>
    </source>
</evidence>